<dbReference type="Pfam" id="PF13701">
    <property type="entry name" value="DDE_Tnp_1_4"/>
    <property type="match status" value="1"/>
</dbReference>
<protein>
    <submittedName>
        <fullName evidence="2">IS1380 family transposase ISCef6</fullName>
    </submittedName>
</protein>
<keyword evidence="3" id="KW-1185">Reference proteome</keyword>
<evidence type="ECO:0000259" key="1">
    <source>
        <dbReference type="Pfam" id="PF13701"/>
    </source>
</evidence>
<dbReference type="AlphaFoldDB" id="A0A7K0DFI8"/>
<proteinExistence type="predicted"/>
<dbReference type="InterPro" id="IPR047960">
    <property type="entry name" value="Transpos_IS1380"/>
</dbReference>
<comment type="caution">
    <text evidence="2">The sequence shown here is derived from an EMBL/GenBank/DDBJ whole genome shotgun (WGS) entry which is preliminary data.</text>
</comment>
<organism evidence="2 3">
    <name type="scientific">Nocardia macrotermitis</name>
    <dbReference type="NCBI Taxonomy" id="2585198"/>
    <lineage>
        <taxon>Bacteria</taxon>
        <taxon>Bacillati</taxon>
        <taxon>Actinomycetota</taxon>
        <taxon>Actinomycetes</taxon>
        <taxon>Mycobacteriales</taxon>
        <taxon>Nocardiaceae</taxon>
        <taxon>Nocardia</taxon>
    </lineage>
</organism>
<accession>A0A7K0DFI8</accession>
<evidence type="ECO:0000313" key="2">
    <source>
        <dbReference type="EMBL" id="MQY24448.1"/>
    </source>
</evidence>
<feature type="domain" description="Transposase DDE" evidence="1">
    <location>
        <begin position="5"/>
        <end position="455"/>
    </location>
</feature>
<dbReference type="InterPro" id="IPR025668">
    <property type="entry name" value="Tnp_DDE_dom"/>
</dbReference>
<name>A0A7K0DFI8_9NOCA</name>
<sequence>MKSVMSAGAVSARFDDRNLVKYGGLVSVVRLAERCGLPELGSELLRWRSSVNSAGAYPVVKMLTLVFGMVAGADSIVDMDRLRHGAMGRAFAGVRAPSTLGSFLRAFTHGHVQQLAAVCRNMVPALASHAPLLPGADAAAYVDIDDTIRRTYGYAKQGAGIGYSKVKGVNALIGCVSTPLARPVIVAARLRKGAVNSARGAASFITEAIKTARAAGASGLLVVRADSAFYAEEVVAAARKLGVHFSVTVRMNPSIRAAISSIDEKGWVAIKYPHAVWDQEGQCWISDAEITRVPYTAFVSKPTCRRVTATLIVRRVKRLGAGTPQGQGELFTTYRFHAVFTDSPLPLVDAEKAHRQHAVVEQVIADLKGSALAHAPSGHFNANAAWLLLACLAYNLTRAAGSLASMFHAKATTATIRADLIEVPARLAFSGRQQIWHLPEHWHTEHDWHELFAAVHAPPIAA</sequence>
<gene>
    <name evidence="2" type="ORF">NRB20_75870</name>
</gene>
<dbReference type="NCBIfam" id="NF033539">
    <property type="entry name" value="transpos_IS1380"/>
    <property type="match status" value="1"/>
</dbReference>
<dbReference type="EMBL" id="WEGK01000046">
    <property type="protein sequence ID" value="MQY24448.1"/>
    <property type="molecule type" value="Genomic_DNA"/>
</dbReference>
<dbReference type="Proteomes" id="UP000438448">
    <property type="component" value="Unassembled WGS sequence"/>
</dbReference>
<reference evidence="2 3" key="1">
    <citation type="submission" date="2019-10" db="EMBL/GenBank/DDBJ databases">
        <title>Nocardia macrotermitis sp. nov. and Nocardia aurantia sp. nov., isolated from the gut of fungus growing-termite Macrotermes natalensis.</title>
        <authorList>
            <person name="Benndorf R."/>
            <person name="Schwitalla J."/>
            <person name="Martin K."/>
            <person name="De Beer W."/>
            <person name="Kaster A.-K."/>
            <person name="Vollmers J."/>
            <person name="Poulsen M."/>
            <person name="Beemelmanns C."/>
        </authorList>
    </citation>
    <scope>NUCLEOTIDE SEQUENCE [LARGE SCALE GENOMIC DNA]</scope>
    <source>
        <strain evidence="2 3">RB20</strain>
    </source>
</reference>
<evidence type="ECO:0000313" key="3">
    <source>
        <dbReference type="Proteomes" id="UP000438448"/>
    </source>
</evidence>